<evidence type="ECO:0000313" key="7">
    <source>
        <dbReference type="Proteomes" id="UP000224634"/>
    </source>
</evidence>
<dbReference type="GO" id="GO:0016874">
    <property type="term" value="F:ligase activity"/>
    <property type="evidence" value="ECO:0007669"/>
    <property type="project" value="UniProtKB-KW"/>
</dbReference>
<evidence type="ECO:0000256" key="4">
    <source>
        <dbReference type="ARBA" id="ARBA00029454"/>
    </source>
</evidence>
<dbReference type="InterPro" id="IPR023213">
    <property type="entry name" value="CAT-like_dom_sf"/>
</dbReference>
<dbReference type="Pfam" id="PF00501">
    <property type="entry name" value="AMP-binding"/>
    <property type="match status" value="1"/>
</dbReference>
<dbReference type="Gene3D" id="1.10.1200.10">
    <property type="entry name" value="ACP-like"/>
    <property type="match status" value="2"/>
</dbReference>
<dbReference type="Gene3D" id="3.40.50.12780">
    <property type="entry name" value="N-terminal domain of ligase-like"/>
    <property type="match status" value="1"/>
</dbReference>
<dbReference type="PROSITE" id="PS50075">
    <property type="entry name" value="CARRIER"/>
    <property type="match status" value="2"/>
</dbReference>
<dbReference type="Pfam" id="PF00668">
    <property type="entry name" value="Condensation"/>
    <property type="match status" value="2"/>
</dbReference>
<protein>
    <recommendedName>
        <fullName evidence="5">Carrier domain-containing protein</fullName>
    </recommendedName>
</protein>
<dbReference type="SUPFAM" id="SSF47336">
    <property type="entry name" value="ACP-like"/>
    <property type="match status" value="2"/>
</dbReference>
<dbReference type="Pfam" id="PF00550">
    <property type="entry name" value="PP-binding"/>
    <property type="match status" value="2"/>
</dbReference>
<evidence type="ECO:0000259" key="5">
    <source>
        <dbReference type="PROSITE" id="PS50075"/>
    </source>
</evidence>
<dbReference type="InterPro" id="IPR045851">
    <property type="entry name" value="AMP-bd_C_sf"/>
</dbReference>
<accession>A0A2B7Y278</accession>
<evidence type="ECO:0000256" key="1">
    <source>
        <dbReference type="ARBA" id="ARBA00022450"/>
    </source>
</evidence>
<reference evidence="6 7" key="1">
    <citation type="submission" date="2017-10" db="EMBL/GenBank/DDBJ databases">
        <title>Comparative genomics in systemic dimorphic fungi from Ajellomycetaceae.</title>
        <authorList>
            <person name="Munoz J.F."/>
            <person name="Mcewen J.G."/>
            <person name="Clay O.K."/>
            <person name="Cuomo C.A."/>
        </authorList>
    </citation>
    <scope>NUCLEOTIDE SEQUENCE [LARGE SCALE GENOMIC DNA]</scope>
    <source>
        <strain evidence="6 7">UAMH7299</strain>
    </source>
</reference>
<dbReference type="InterPro" id="IPR001242">
    <property type="entry name" value="Condensation_dom"/>
</dbReference>
<dbReference type="PANTHER" id="PTHR45527">
    <property type="entry name" value="NONRIBOSOMAL PEPTIDE SYNTHETASE"/>
    <property type="match status" value="1"/>
</dbReference>
<dbReference type="InterPro" id="IPR020845">
    <property type="entry name" value="AMP-binding_CS"/>
</dbReference>
<proteinExistence type="inferred from homology"/>
<dbReference type="OrthoDB" id="416786at2759"/>
<name>A0A2B7Y278_POLH7</name>
<dbReference type="SUPFAM" id="SSF56801">
    <property type="entry name" value="Acetyl-CoA synthetase-like"/>
    <property type="match status" value="1"/>
</dbReference>
<dbReference type="InterPro" id="IPR009081">
    <property type="entry name" value="PP-bd_ACP"/>
</dbReference>
<dbReference type="Gene3D" id="3.30.300.30">
    <property type="match status" value="1"/>
</dbReference>
<keyword evidence="3" id="KW-0436">Ligase</keyword>
<feature type="domain" description="Carrier" evidence="5">
    <location>
        <begin position="1"/>
        <end position="76"/>
    </location>
</feature>
<comment type="similarity">
    <text evidence="4">Belongs to the NRP synthetase family.</text>
</comment>
<dbReference type="EMBL" id="PDNA01000083">
    <property type="protein sequence ID" value="PGH15370.1"/>
    <property type="molecule type" value="Genomic_DNA"/>
</dbReference>
<dbReference type="PROSITE" id="PS00012">
    <property type="entry name" value="PHOSPHOPANTETHEINE"/>
    <property type="match status" value="1"/>
</dbReference>
<keyword evidence="1" id="KW-0596">Phosphopantetheine</keyword>
<evidence type="ECO:0000256" key="3">
    <source>
        <dbReference type="ARBA" id="ARBA00022598"/>
    </source>
</evidence>
<dbReference type="Proteomes" id="UP000224634">
    <property type="component" value="Unassembled WGS sequence"/>
</dbReference>
<keyword evidence="7" id="KW-1185">Reference proteome</keyword>
<gene>
    <name evidence="6" type="ORF">AJ80_05554</name>
</gene>
<dbReference type="InterPro" id="IPR006162">
    <property type="entry name" value="Ppantetheine_attach_site"/>
</dbReference>
<sequence length="1584" mass="176350">MDDHIRAWVLEQISCVLDVPVYQIRLDHKFTELGGNSLSAVRLRSACQRTNVFLSVESILGSQDIAALLNCAAFAVNGGKSSKFPIFQEPKTLVNGTSKPRSQIIDRRLDDDQLQLPDLIPAHLAEVTYENNGSTPMTEMQLALIHGTKRDSSRNVINYFETYPSDRIPAIRAAWKTVVEMEPIFRTKFDLRNGGRLVEQNQAAPFIWTEKIIEDRESYQLELHRNELSLPNPDPNSSDSCYLMVGNCFDVITLRDITAGTNVSTIAWRIHHALIDGYSAMLVLQKLRRVAAGLSVEPSPSFASLAMNLRQLQAASKHTAQAFWQEQYAKYPSANGQLLLKPPRQVSGNSTETVTFQMPSEVSSLARDSGVTIASVCYAAWALALTLYTDSNTVLFGAILSGRNLPLPNVETTVGPLVNTLPLHVNVDSSLSVKEFLQQVFNQMVKLASFQWSLPEHGYTRQFSSALSIQFDFSDLQDIKDLTAAPIEKPYSLSHTDIPVGVFVETNGTVRIEYDNAVFHQTDIETLGAHYQHAFSMLHAKAGMDECLNGLLTAEGHHMLRAIGNCGSSQTTIASVHEDLVDRFHDAVTQNPEHVAVEKGDIKMTYSELFHAANNIARRLKSYIEPGDVVCLHADRSVEWVSGIYGILIAGGVYCPTDPSLPQALRDSQYESAGAKAFLVPYKDQGTVRPACCDVLLVLEEILSQEDASNQQILERQSNPLASAYICFTSGSTGKPKGVICTHAGLVAFQRDKDVRLTSQPGCKIAQTMSVGFDGSIHEIFSTLSYGGTLVLPHSQDPFAHLAHVNVALFTPSVAKVLDPTHFPMLNTVYLVGEPVPQEINDRWASHKTLYNMYGPTEGTGGATIKQLLPNNPVSIGRPNPSTRIYIMNRNMELVPPGVTGEICLAGVQVARGYINMPVETSERFLPDLECKELGEMLYRTGDHGYWDVDTGEIICLGRRDRQIKLRGFRLDLNDLEIRMLKADSTVTAVAIAPREDYLVAMVTPSSVDTAEFASKIRNAVPVHALPKHIISIDEFPMTTAGKLDYKTIPNHVSTVAVSSVSPQQAPLIGTQSRVARLWRAILDLDPKTPINCDSDFIHLGGHSVLQLHLATKLNEEFQCRIPFKVVVESPTLQHMADNIDTLLRQSLVIQKKENNIQESHVDEHELAPIELEWWQKYQLDEGSSAFNVCFAARFDPLRVDQLLLTAAWNTVLAKHRVLRSRYIKTGRRAGVRRKYAETPPQVQRLRQLDVWKEVNRPFDLARNDPIRVIMSQDSLLVVVSHIVCDLTTLELLHDDVVALYRGTPLAAIDNNYMEVTFWNNIATACDLDFWTQNLANMPSTRTSFEASDDRIGYRGSSHIFDVPSSTFSLMLDVAAAQRMTLHQLALAAVALTMQADQKRIDIVLGGPHLNRKTSEAQKMIGLFLEPLPIRITSNISPSATIEDFLLEVKGRSQQALGRTVPWNQLLRHLGIMTDFPNHPVFDIMVTFHDNRERHILPLPGFQPLNVWAEGSKFKLMFEFVATSNEKLELRIEHDEDCYPNAAVRQISSLLLKTLGLLGAGVKEFGEVKRELAQECHEIGARHT</sequence>
<dbReference type="Gene3D" id="3.30.559.30">
    <property type="entry name" value="Nonribosomal peptide synthetase, condensation domain"/>
    <property type="match status" value="2"/>
</dbReference>
<dbReference type="PANTHER" id="PTHR45527:SF11">
    <property type="entry name" value="NONRIBOSOMAL PEPTIDE SYNTHETASE 5"/>
    <property type="match status" value="1"/>
</dbReference>
<dbReference type="InterPro" id="IPR036736">
    <property type="entry name" value="ACP-like_sf"/>
</dbReference>
<dbReference type="GO" id="GO:0005737">
    <property type="term" value="C:cytoplasm"/>
    <property type="evidence" value="ECO:0007669"/>
    <property type="project" value="TreeGrafter"/>
</dbReference>
<dbReference type="CDD" id="cd19537">
    <property type="entry name" value="C_NRPS-like"/>
    <property type="match status" value="1"/>
</dbReference>
<keyword evidence="2" id="KW-0597">Phosphoprotein</keyword>
<dbReference type="InterPro" id="IPR000873">
    <property type="entry name" value="AMP-dep_synth/lig_dom"/>
</dbReference>
<evidence type="ECO:0000313" key="6">
    <source>
        <dbReference type="EMBL" id="PGH15370.1"/>
    </source>
</evidence>
<comment type="caution">
    <text evidence="6">The sequence shown here is derived from an EMBL/GenBank/DDBJ whole genome shotgun (WGS) entry which is preliminary data.</text>
</comment>
<dbReference type="Gene3D" id="3.30.559.10">
    <property type="entry name" value="Chloramphenicol acetyltransferase-like domain"/>
    <property type="match status" value="2"/>
</dbReference>
<dbReference type="GO" id="GO:0043041">
    <property type="term" value="P:amino acid activation for nonribosomal peptide biosynthetic process"/>
    <property type="evidence" value="ECO:0007669"/>
    <property type="project" value="TreeGrafter"/>
</dbReference>
<dbReference type="PROSITE" id="PS00455">
    <property type="entry name" value="AMP_BINDING"/>
    <property type="match status" value="1"/>
</dbReference>
<dbReference type="InterPro" id="IPR042099">
    <property type="entry name" value="ANL_N_sf"/>
</dbReference>
<feature type="domain" description="Carrier" evidence="5">
    <location>
        <begin position="1069"/>
        <end position="1144"/>
    </location>
</feature>
<dbReference type="GO" id="GO:0031177">
    <property type="term" value="F:phosphopantetheine binding"/>
    <property type="evidence" value="ECO:0007669"/>
    <property type="project" value="TreeGrafter"/>
</dbReference>
<organism evidence="6 7">
    <name type="scientific">Polytolypa hystricis (strain UAMH7299)</name>
    <dbReference type="NCBI Taxonomy" id="1447883"/>
    <lineage>
        <taxon>Eukaryota</taxon>
        <taxon>Fungi</taxon>
        <taxon>Dikarya</taxon>
        <taxon>Ascomycota</taxon>
        <taxon>Pezizomycotina</taxon>
        <taxon>Eurotiomycetes</taxon>
        <taxon>Eurotiomycetidae</taxon>
        <taxon>Onygenales</taxon>
        <taxon>Onygenales incertae sedis</taxon>
        <taxon>Polytolypa</taxon>
    </lineage>
</organism>
<evidence type="ECO:0000256" key="2">
    <source>
        <dbReference type="ARBA" id="ARBA00022553"/>
    </source>
</evidence>
<dbReference type="SUPFAM" id="SSF52777">
    <property type="entry name" value="CoA-dependent acyltransferases"/>
    <property type="match status" value="4"/>
</dbReference>
<dbReference type="STRING" id="1447883.A0A2B7Y278"/>
<dbReference type="GO" id="GO:0044550">
    <property type="term" value="P:secondary metabolite biosynthetic process"/>
    <property type="evidence" value="ECO:0007669"/>
    <property type="project" value="TreeGrafter"/>
</dbReference>